<dbReference type="Proteomes" id="UP001054252">
    <property type="component" value="Unassembled WGS sequence"/>
</dbReference>
<keyword evidence="2" id="KW-1185">Reference proteome</keyword>
<accession>A0AAV5JV29</accession>
<dbReference type="AlphaFoldDB" id="A0AAV5JV29"/>
<proteinExistence type="predicted"/>
<gene>
    <name evidence="1" type="ORF">SLEP1_g28872</name>
</gene>
<protein>
    <submittedName>
        <fullName evidence="1">Uncharacterized protein</fullName>
    </submittedName>
</protein>
<dbReference type="EMBL" id="BPVZ01000050">
    <property type="protein sequence ID" value="GKV18503.1"/>
    <property type="molecule type" value="Genomic_DNA"/>
</dbReference>
<sequence length="34" mass="3790">MELAAVQLICSWSSYGGVISFSEQFLNRKGRPSK</sequence>
<evidence type="ECO:0000313" key="2">
    <source>
        <dbReference type="Proteomes" id="UP001054252"/>
    </source>
</evidence>
<evidence type="ECO:0000313" key="1">
    <source>
        <dbReference type="EMBL" id="GKV18503.1"/>
    </source>
</evidence>
<reference evidence="1 2" key="1">
    <citation type="journal article" date="2021" name="Commun. Biol.">
        <title>The genome of Shorea leprosula (Dipterocarpaceae) highlights the ecological relevance of drought in aseasonal tropical rainforests.</title>
        <authorList>
            <person name="Ng K.K.S."/>
            <person name="Kobayashi M.J."/>
            <person name="Fawcett J.A."/>
            <person name="Hatakeyama M."/>
            <person name="Paape T."/>
            <person name="Ng C.H."/>
            <person name="Ang C.C."/>
            <person name="Tnah L.H."/>
            <person name="Lee C.T."/>
            <person name="Nishiyama T."/>
            <person name="Sese J."/>
            <person name="O'Brien M.J."/>
            <person name="Copetti D."/>
            <person name="Mohd Noor M.I."/>
            <person name="Ong R.C."/>
            <person name="Putra M."/>
            <person name="Sireger I.Z."/>
            <person name="Indrioko S."/>
            <person name="Kosugi Y."/>
            <person name="Izuno A."/>
            <person name="Isagi Y."/>
            <person name="Lee S.L."/>
            <person name="Shimizu K.K."/>
        </authorList>
    </citation>
    <scope>NUCLEOTIDE SEQUENCE [LARGE SCALE GENOMIC DNA]</scope>
    <source>
        <strain evidence="1">214</strain>
    </source>
</reference>
<comment type="caution">
    <text evidence="1">The sequence shown here is derived from an EMBL/GenBank/DDBJ whole genome shotgun (WGS) entry which is preliminary data.</text>
</comment>
<name>A0AAV5JV29_9ROSI</name>
<organism evidence="1 2">
    <name type="scientific">Rubroshorea leprosula</name>
    <dbReference type="NCBI Taxonomy" id="152421"/>
    <lineage>
        <taxon>Eukaryota</taxon>
        <taxon>Viridiplantae</taxon>
        <taxon>Streptophyta</taxon>
        <taxon>Embryophyta</taxon>
        <taxon>Tracheophyta</taxon>
        <taxon>Spermatophyta</taxon>
        <taxon>Magnoliopsida</taxon>
        <taxon>eudicotyledons</taxon>
        <taxon>Gunneridae</taxon>
        <taxon>Pentapetalae</taxon>
        <taxon>rosids</taxon>
        <taxon>malvids</taxon>
        <taxon>Malvales</taxon>
        <taxon>Dipterocarpaceae</taxon>
        <taxon>Rubroshorea</taxon>
    </lineage>
</organism>